<dbReference type="PANTHER" id="PTHR30137:SF6">
    <property type="entry name" value="LUCIFERASE-LIKE MONOOXYGENASE"/>
    <property type="match status" value="1"/>
</dbReference>
<protein>
    <submittedName>
        <fullName evidence="3">LLM class flavin-dependent oxidoreductase</fullName>
    </submittedName>
</protein>
<organism evidence="3 4">
    <name type="scientific">Actinomyces graevenitzii</name>
    <dbReference type="NCBI Taxonomy" id="55565"/>
    <lineage>
        <taxon>Bacteria</taxon>
        <taxon>Bacillati</taxon>
        <taxon>Actinomycetota</taxon>
        <taxon>Actinomycetes</taxon>
        <taxon>Actinomycetales</taxon>
        <taxon>Actinomycetaceae</taxon>
        <taxon>Actinomyces</taxon>
    </lineage>
</organism>
<evidence type="ECO:0000259" key="2">
    <source>
        <dbReference type="Pfam" id="PF00296"/>
    </source>
</evidence>
<comment type="similarity">
    <text evidence="1">To bacterial alkanal monooxygenase alpha and beta chains.</text>
</comment>
<reference evidence="3" key="1">
    <citation type="submission" date="2022-05" db="EMBL/GenBank/DDBJ databases">
        <title>Using nanopore sequencing to obtain complete genomes from saliva samples.</title>
        <authorList>
            <person name="Baker J.L."/>
        </authorList>
    </citation>
    <scope>NUCLEOTIDE SEQUENCE</scope>
    <source>
        <strain evidence="3">JCVI-JB-Ag32</strain>
    </source>
</reference>
<name>A0A9E7AGD2_9ACTO</name>
<dbReference type="SUPFAM" id="SSF51679">
    <property type="entry name" value="Bacterial luciferase-like"/>
    <property type="match status" value="1"/>
</dbReference>
<dbReference type="Pfam" id="PF00296">
    <property type="entry name" value="Bac_luciferase"/>
    <property type="match status" value="1"/>
</dbReference>
<dbReference type="KEGG" id="agh:M3I41_02345"/>
<proteinExistence type="predicted"/>
<dbReference type="Proteomes" id="UP000830236">
    <property type="component" value="Chromosome"/>
</dbReference>
<accession>A0A9E7AGD2</accession>
<dbReference type="InterPro" id="IPR019949">
    <property type="entry name" value="CmoO-like"/>
</dbReference>
<dbReference type="GO" id="GO:0016705">
    <property type="term" value="F:oxidoreductase activity, acting on paired donors, with incorporation or reduction of molecular oxygen"/>
    <property type="evidence" value="ECO:0007669"/>
    <property type="project" value="InterPro"/>
</dbReference>
<dbReference type="InterPro" id="IPR011251">
    <property type="entry name" value="Luciferase-like_dom"/>
</dbReference>
<dbReference type="CDD" id="cd00347">
    <property type="entry name" value="Flavin_utilizing_monoxygenases"/>
    <property type="match status" value="1"/>
</dbReference>
<gene>
    <name evidence="3" type="ORF">M3I41_02345</name>
</gene>
<feature type="domain" description="Luciferase-like" evidence="2">
    <location>
        <begin position="11"/>
        <end position="326"/>
    </location>
</feature>
<dbReference type="Gene3D" id="3.20.20.30">
    <property type="entry name" value="Luciferase-like domain"/>
    <property type="match status" value="1"/>
</dbReference>
<dbReference type="EMBL" id="CP097095">
    <property type="protein sequence ID" value="UQF80138.1"/>
    <property type="molecule type" value="Genomic_DNA"/>
</dbReference>
<sequence>MSQAKPTLSVLDLVPVSQGRSRSQALREMVLLAQSAERAGYARYWLAEHHGSTTFLSSATTVLMGQVLAATESITVASGGVMLPNHAPLVVAEAVGTLATMYPGRVEVGLGRAPGTDPVTARALRRREADPASFVDEVTELADYLAANDSLFETLPGSVAAQTSAHDVAWVASSRARALPGEGTNPPLWILGSSVNGARVAGRLGLGFAVAAHFAPAQAEAAVMAYRSVFNGASDYAQASHPRTAAAFNVVVAPTDEEAQYLATTARAANARIVAGRPGPLDEPTSDPEAWRALAGERASMVDDSLAYFFVGTPQRVAAQLHEMAQRWELEDIICLSFIHDAAARRRSYELLAQAW</sequence>
<dbReference type="InterPro" id="IPR036661">
    <property type="entry name" value="Luciferase-like_sf"/>
</dbReference>
<dbReference type="PANTHER" id="PTHR30137">
    <property type="entry name" value="LUCIFERASE-LIKE MONOOXYGENASE"/>
    <property type="match status" value="1"/>
</dbReference>
<evidence type="ECO:0000313" key="4">
    <source>
        <dbReference type="Proteomes" id="UP000830236"/>
    </source>
</evidence>
<dbReference type="InterPro" id="IPR050766">
    <property type="entry name" value="Bact_Lucif_Oxidored"/>
</dbReference>
<dbReference type="NCBIfam" id="TIGR03558">
    <property type="entry name" value="oxido_grp_1"/>
    <property type="match status" value="1"/>
</dbReference>
<evidence type="ECO:0000256" key="1">
    <source>
        <dbReference type="ARBA" id="ARBA00007789"/>
    </source>
</evidence>
<evidence type="ECO:0000313" key="3">
    <source>
        <dbReference type="EMBL" id="UQF80138.1"/>
    </source>
</evidence>
<dbReference type="AlphaFoldDB" id="A0A9E7AGD2"/>
<dbReference type="GO" id="GO:0005829">
    <property type="term" value="C:cytosol"/>
    <property type="evidence" value="ECO:0007669"/>
    <property type="project" value="TreeGrafter"/>
</dbReference>